<evidence type="ECO:0000313" key="2">
    <source>
        <dbReference type="EMBL" id="GEP42155.1"/>
    </source>
</evidence>
<keyword evidence="1" id="KW-0175">Coiled coil</keyword>
<organism evidence="2 3">
    <name type="scientific">Brevifollis gellanilyticus</name>
    <dbReference type="NCBI Taxonomy" id="748831"/>
    <lineage>
        <taxon>Bacteria</taxon>
        <taxon>Pseudomonadati</taxon>
        <taxon>Verrucomicrobiota</taxon>
        <taxon>Verrucomicrobiia</taxon>
        <taxon>Verrucomicrobiales</taxon>
        <taxon>Verrucomicrobiaceae</taxon>
    </lineage>
</organism>
<feature type="coiled-coil region" evidence="1">
    <location>
        <begin position="38"/>
        <end position="65"/>
    </location>
</feature>
<dbReference type="AlphaFoldDB" id="A0A512M5Z5"/>
<keyword evidence="3" id="KW-1185">Reference proteome</keyword>
<sequence>MRPEAIASRRMFIPHQPLPMSAVRYFFPSAAANGSAAIENETAEAEEIKERREVIKNESNQIKKRK</sequence>
<protein>
    <submittedName>
        <fullName evidence="2">Uncharacterized protein</fullName>
    </submittedName>
</protein>
<evidence type="ECO:0000256" key="1">
    <source>
        <dbReference type="SAM" id="Coils"/>
    </source>
</evidence>
<proteinExistence type="predicted"/>
<evidence type="ECO:0000313" key="3">
    <source>
        <dbReference type="Proteomes" id="UP000321577"/>
    </source>
</evidence>
<reference evidence="2 3" key="1">
    <citation type="submission" date="2019-07" db="EMBL/GenBank/DDBJ databases">
        <title>Whole genome shotgun sequence of Brevifollis gellanilyticus NBRC 108608.</title>
        <authorList>
            <person name="Hosoyama A."/>
            <person name="Uohara A."/>
            <person name="Ohji S."/>
            <person name="Ichikawa N."/>
        </authorList>
    </citation>
    <scope>NUCLEOTIDE SEQUENCE [LARGE SCALE GENOMIC DNA]</scope>
    <source>
        <strain evidence="2 3">NBRC 108608</strain>
    </source>
</reference>
<comment type="caution">
    <text evidence="2">The sequence shown here is derived from an EMBL/GenBank/DDBJ whole genome shotgun (WGS) entry which is preliminary data.</text>
</comment>
<name>A0A512M5Z5_9BACT</name>
<accession>A0A512M5Z5</accession>
<dbReference type="Proteomes" id="UP000321577">
    <property type="component" value="Unassembled WGS sequence"/>
</dbReference>
<gene>
    <name evidence="2" type="ORF">BGE01nite_14460</name>
</gene>
<dbReference type="EMBL" id="BKAG01000008">
    <property type="protein sequence ID" value="GEP42155.1"/>
    <property type="molecule type" value="Genomic_DNA"/>
</dbReference>